<reference evidence="2" key="1">
    <citation type="submission" date="2020-11" db="EMBL/GenBank/DDBJ databases">
        <authorList>
            <consortium name="DOE Joint Genome Institute"/>
            <person name="Ahrendt S."/>
            <person name="Riley R."/>
            <person name="Andreopoulos W."/>
            <person name="Labutti K."/>
            <person name="Pangilinan J."/>
            <person name="Ruiz-Duenas F.J."/>
            <person name="Barrasa J.M."/>
            <person name="Sanchez-Garcia M."/>
            <person name="Camarero S."/>
            <person name="Miyauchi S."/>
            <person name="Serrano A."/>
            <person name="Linde D."/>
            <person name="Babiker R."/>
            <person name="Drula E."/>
            <person name="Ayuso-Fernandez I."/>
            <person name="Pacheco R."/>
            <person name="Padilla G."/>
            <person name="Ferreira P."/>
            <person name="Barriuso J."/>
            <person name="Kellner H."/>
            <person name="Castanera R."/>
            <person name="Alfaro M."/>
            <person name="Ramirez L."/>
            <person name="Pisabarro A.G."/>
            <person name="Kuo A."/>
            <person name="Tritt A."/>
            <person name="Lipzen A."/>
            <person name="He G."/>
            <person name="Yan M."/>
            <person name="Ng V."/>
            <person name="Cullen D."/>
            <person name="Martin F."/>
            <person name="Rosso M.-N."/>
            <person name="Henrissat B."/>
            <person name="Hibbett D."/>
            <person name="Martinez A.T."/>
            <person name="Grigoriev I.V."/>
        </authorList>
    </citation>
    <scope>NUCLEOTIDE SEQUENCE</scope>
    <source>
        <strain evidence="2">AH 40177</strain>
    </source>
</reference>
<accession>A0A9P5Q0K3</accession>
<evidence type="ECO:0000313" key="3">
    <source>
        <dbReference type="Proteomes" id="UP000772434"/>
    </source>
</evidence>
<dbReference type="OrthoDB" id="2962718at2759"/>
<gene>
    <name evidence="2" type="ORF">BDP27DRAFT_1149003</name>
</gene>
<sequence length="137" mass="15803">MATITPLPSRNKLKAPKWDSQNEEQLPTFFEEYETVAVDAGIVDDDEQMKKEVLCYVDTLTMRFWHTLDTFAGNDKTWDEFKSEILSNYPGAEKLPEATTEDLKKIVRKYAKEGISNMQLLAQYHREFTTTAKSLAD</sequence>
<proteinExistence type="predicted"/>
<comment type="caution">
    <text evidence="2">The sequence shown here is derived from an EMBL/GenBank/DDBJ whole genome shotgun (WGS) entry which is preliminary data.</text>
</comment>
<feature type="non-terminal residue" evidence="2">
    <location>
        <position position="137"/>
    </location>
</feature>
<dbReference type="Proteomes" id="UP000772434">
    <property type="component" value="Unassembled WGS sequence"/>
</dbReference>
<dbReference type="AlphaFoldDB" id="A0A9P5Q0K3"/>
<organism evidence="2 3">
    <name type="scientific">Rhodocollybia butyracea</name>
    <dbReference type="NCBI Taxonomy" id="206335"/>
    <lineage>
        <taxon>Eukaryota</taxon>
        <taxon>Fungi</taxon>
        <taxon>Dikarya</taxon>
        <taxon>Basidiomycota</taxon>
        <taxon>Agaricomycotina</taxon>
        <taxon>Agaricomycetes</taxon>
        <taxon>Agaricomycetidae</taxon>
        <taxon>Agaricales</taxon>
        <taxon>Marasmiineae</taxon>
        <taxon>Omphalotaceae</taxon>
        <taxon>Rhodocollybia</taxon>
    </lineage>
</organism>
<evidence type="ECO:0000256" key="1">
    <source>
        <dbReference type="SAM" id="MobiDB-lite"/>
    </source>
</evidence>
<evidence type="ECO:0000313" key="2">
    <source>
        <dbReference type="EMBL" id="KAF9076079.1"/>
    </source>
</evidence>
<keyword evidence="3" id="KW-1185">Reference proteome</keyword>
<protein>
    <submittedName>
        <fullName evidence="2">Uncharacterized protein</fullName>
    </submittedName>
</protein>
<feature type="region of interest" description="Disordered" evidence="1">
    <location>
        <begin position="1"/>
        <end position="20"/>
    </location>
</feature>
<name>A0A9P5Q0K3_9AGAR</name>
<dbReference type="EMBL" id="JADNRY010000007">
    <property type="protein sequence ID" value="KAF9076079.1"/>
    <property type="molecule type" value="Genomic_DNA"/>
</dbReference>